<proteinExistence type="predicted"/>
<accession>A0A410KKL7</accession>
<dbReference type="RefSeq" id="YP_009561301.1">
    <property type="nucleotide sequence ID" value="NC_041098.1"/>
</dbReference>
<geneLocation type="chloroplast" evidence="2"/>
<feature type="compositionally biased region" description="Low complexity" evidence="1">
    <location>
        <begin position="11"/>
        <end position="22"/>
    </location>
</feature>
<feature type="region of interest" description="Disordered" evidence="1">
    <location>
        <begin position="1"/>
        <end position="31"/>
    </location>
</feature>
<name>A0A410KKL7_9TRAC</name>
<dbReference type="GeneID" id="39332196"/>
<dbReference type="AlphaFoldDB" id="A0A410KKL7"/>
<reference evidence="2" key="1">
    <citation type="journal article" date="2019" name="J. ISSAAS">
        <title>Direct Repeats Co-occur with Few Short Dispersed Repeats in Plastid Genome of A Spikemoss, Selaginella vardei (Selaginellaceae, Lycophyta).</title>
        <authorList>
            <person name="Zhang H.-R."/>
            <person name="Zhang X.-C."/>
            <person name="Xiang Q.-P."/>
        </authorList>
    </citation>
    <scope>NUCLEOTIDE SEQUENCE</scope>
</reference>
<organism evidence="2">
    <name type="scientific">Selaginella indica</name>
    <dbReference type="NCBI Taxonomy" id="189559"/>
    <lineage>
        <taxon>Eukaryota</taxon>
        <taxon>Viridiplantae</taxon>
        <taxon>Streptophyta</taxon>
        <taxon>Embryophyta</taxon>
        <taxon>Tracheophyta</taxon>
        <taxon>Lycopodiopsida</taxon>
        <taxon>Selaginellales</taxon>
        <taxon>Selaginellaceae</taxon>
        <taxon>Selaginella</taxon>
    </lineage>
</organism>
<protein>
    <submittedName>
        <fullName evidence="2">Cytochrome b6/f complex subunit VI</fullName>
    </submittedName>
</protein>
<gene>
    <name evidence="2" type="primary">petL</name>
</gene>
<evidence type="ECO:0000256" key="1">
    <source>
        <dbReference type="SAM" id="MobiDB-lite"/>
    </source>
</evidence>
<sequence>MSTILNHLGFPPVASASAPAPSIGLNKTRIP</sequence>
<evidence type="ECO:0000313" key="2">
    <source>
        <dbReference type="EMBL" id="QAR48737.1"/>
    </source>
</evidence>
<keyword evidence="2" id="KW-0934">Plastid</keyword>
<dbReference type="EMBL" id="MK156801">
    <property type="protein sequence ID" value="QAR48737.1"/>
    <property type="molecule type" value="Genomic_DNA"/>
</dbReference>
<keyword evidence="2" id="KW-0150">Chloroplast</keyword>